<evidence type="ECO:0000313" key="3">
    <source>
        <dbReference type="Proteomes" id="UP001279734"/>
    </source>
</evidence>
<name>A0AAD3S7T0_NEPGR</name>
<organism evidence="2 3">
    <name type="scientific">Nepenthes gracilis</name>
    <name type="common">Slender pitcher plant</name>
    <dbReference type="NCBI Taxonomy" id="150966"/>
    <lineage>
        <taxon>Eukaryota</taxon>
        <taxon>Viridiplantae</taxon>
        <taxon>Streptophyta</taxon>
        <taxon>Embryophyta</taxon>
        <taxon>Tracheophyta</taxon>
        <taxon>Spermatophyta</taxon>
        <taxon>Magnoliopsida</taxon>
        <taxon>eudicotyledons</taxon>
        <taxon>Gunneridae</taxon>
        <taxon>Pentapetalae</taxon>
        <taxon>Caryophyllales</taxon>
        <taxon>Nepenthaceae</taxon>
        <taxon>Nepenthes</taxon>
    </lineage>
</organism>
<reference evidence="2" key="1">
    <citation type="submission" date="2023-05" db="EMBL/GenBank/DDBJ databases">
        <title>Nepenthes gracilis genome sequencing.</title>
        <authorList>
            <person name="Fukushima K."/>
        </authorList>
    </citation>
    <scope>NUCLEOTIDE SEQUENCE</scope>
    <source>
        <strain evidence="2">SING2019-196</strain>
    </source>
</reference>
<feature type="region of interest" description="Disordered" evidence="1">
    <location>
        <begin position="51"/>
        <end position="77"/>
    </location>
</feature>
<evidence type="ECO:0000256" key="1">
    <source>
        <dbReference type="SAM" id="MobiDB-lite"/>
    </source>
</evidence>
<feature type="compositionally biased region" description="Basic residues" evidence="1">
    <location>
        <begin position="56"/>
        <end position="65"/>
    </location>
</feature>
<keyword evidence="3" id="KW-1185">Reference proteome</keyword>
<evidence type="ECO:0000313" key="2">
    <source>
        <dbReference type="EMBL" id="GMH06035.1"/>
    </source>
</evidence>
<protein>
    <submittedName>
        <fullName evidence="2">Uncharacterized protein</fullName>
    </submittedName>
</protein>
<dbReference type="EMBL" id="BSYO01000006">
    <property type="protein sequence ID" value="GMH06035.1"/>
    <property type="molecule type" value="Genomic_DNA"/>
</dbReference>
<proteinExistence type="predicted"/>
<comment type="caution">
    <text evidence="2">The sequence shown here is derived from an EMBL/GenBank/DDBJ whole genome shotgun (WGS) entry which is preliminary data.</text>
</comment>
<dbReference type="AlphaFoldDB" id="A0AAD3S7T0"/>
<gene>
    <name evidence="2" type="ORF">Nepgr_007875</name>
</gene>
<accession>A0AAD3S7T0</accession>
<dbReference type="Proteomes" id="UP001279734">
    <property type="component" value="Unassembled WGS sequence"/>
</dbReference>
<sequence>MAAGHISNIATANSKVVRASEETGKPTHRLITGDDKPLWQTIRPPIKATIGSRAQGVRRRNKKSANKAPLQNGIKTGNRPIRLHNFETLHTSATALFCQQGEESLHWPLQAYHPKKDLLATHRSPKAREQLIRSAQSKDKGLQNLQAIPRRTASRQNTKRLNITGKA</sequence>